<accession>A0AA88DI16</accession>
<reference evidence="1" key="1">
    <citation type="submission" date="2023-07" db="EMBL/GenBank/DDBJ databases">
        <title>draft genome sequence of fig (Ficus carica).</title>
        <authorList>
            <person name="Takahashi T."/>
            <person name="Nishimura K."/>
        </authorList>
    </citation>
    <scope>NUCLEOTIDE SEQUENCE</scope>
</reference>
<sequence>MLKSSVFGGTHVGQCNLHIENKLLGYDDLAALCSGELSVLQKTSQSGSFTNADNTQAMCSKQKGILSKGA</sequence>
<evidence type="ECO:0000313" key="1">
    <source>
        <dbReference type="EMBL" id="GMN43059.1"/>
    </source>
</evidence>
<dbReference type="Gramene" id="FCD_00013640-RA">
    <property type="protein sequence ID" value="FCD_00013640-RA:cds"/>
    <property type="gene ID" value="FCD_00013640"/>
</dbReference>
<proteinExistence type="predicted"/>
<comment type="caution">
    <text evidence="1">The sequence shown here is derived from an EMBL/GenBank/DDBJ whole genome shotgun (WGS) entry which is preliminary data.</text>
</comment>
<keyword evidence="2" id="KW-1185">Reference proteome</keyword>
<dbReference type="Proteomes" id="UP001187192">
    <property type="component" value="Unassembled WGS sequence"/>
</dbReference>
<dbReference type="AlphaFoldDB" id="A0AA88DI16"/>
<gene>
    <name evidence="1" type="ORF">TIFTF001_012269</name>
</gene>
<organism evidence="1 2">
    <name type="scientific">Ficus carica</name>
    <name type="common">Common fig</name>
    <dbReference type="NCBI Taxonomy" id="3494"/>
    <lineage>
        <taxon>Eukaryota</taxon>
        <taxon>Viridiplantae</taxon>
        <taxon>Streptophyta</taxon>
        <taxon>Embryophyta</taxon>
        <taxon>Tracheophyta</taxon>
        <taxon>Spermatophyta</taxon>
        <taxon>Magnoliopsida</taxon>
        <taxon>eudicotyledons</taxon>
        <taxon>Gunneridae</taxon>
        <taxon>Pentapetalae</taxon>
        <taxon>rosids</taxon>
        <taxon>fabids</taxon>
        <taxon>Rosales</taxon>
        <taxon>Moraceae</taxon>
        <taxon>Ficeae</taxon>
        <taxon>Ficus</taxon>
    </lineage>
</organism>
<evidence type="ECO:0000313" key="2">
    <source>
        <dbReference type="Proteomes" id="UP001187192"/>
    </source>
</evidence>
<dbReference type="EMBL" id="BTGU01000015">
    <property type="protein sequence ID" value="GMN43059.1"/>
    <property type="molecule type" value="Genomic_DNA"/>
</dbReference>
<name>A0AA88DI16_FICCA</name>
<protein>
    <submittedName>
        <fullName evidence="1">Uncharacterized protein</fullName>
    </submittedName>
</protein>